<evidence type="ECO:0000313" key="1">
    <source>
        <dbReference type="EMBL" id="KAJ1951430.1"/>
    </source>
</evidence>
<reference evidence="1" key="1">
    <citation type="submission" date="2022-07" db="EMBL/GenBank/DDBJ databases">
        <title>Phylogenomic reconstructions and comparative analyses of Kickxellomycotina fungi.</title>
        <authorList>
            <person name="Reynolds N.K."/>
            <person name="Stajich J.E."/>
            <person name="Barry K."/>
            <person name="Grigoriev I.V."/>
            <person name="Crous P."/>
            <person name="Smith M.E."/>
        </authorList>
    </citation>
    <scope>NUCLEOTIDE SEQUENCE</scope>
    <source>
        <strain evidence="1">NRRL 5244</strain>
    </source>
</reference>
<proteinExistence type="predicted"/>
<keyword evidence="2" id="KW-1185">Reference proteome</keyword>
<sequence>MTSTHELRGYEDKDDYRYVPSKTQTRKTNRPLTCSDGRVVQTGFLQSKPVLGLDGFEKLDTKPNCDHIYELNDFMRFTGVRDKTKRDKMCKRIEKIDPEFNSRVRKYINGPKNLQVVGSKVNGLKMQMFMSKFPGSSLQDNDRDKFDAVKSYMDKKKTTLDTVKKDIAKMFGDLETREKKDITGGDTLHFQGIKSKFESHFDNGMTRRGEWMDMANKIMDEKDTTKRPSLENQMRTNVEVERKAISSFSADTLRDVRSDPVGHICKKKRT</sequence>
<organism evidence="1 2">
    <name type="scientific">Linderina macrospora</name>
    <dbReference type="NCBI Taxonomy" id="4868"/>
    <lineage>
        <taxon>Eukaryota</taxon>
        <taxon>Fungi</taxon>
        <taxon>Fungi incertae sedis</taxon>
        <taxon>Zoopagomycota</taxon>
        <taxon>Kickxellomycotina</taxon>
        <taxon>Kickxellomycetes</taxon>
        <taxon>Kickxellales</taxon>
        <taxon>Kickxellaceae</taxon>
        <taxon>Linderina</taxon>
    </lineage>
</organism>
<accession>A0ACC1JHH1</accession>
<protein>
    <submittedName>
        <fullName evidence="1">Uncharacterized protein</fullName>
    </submittedName>
</protein>
<gene>
    <name evidence="1" type="ORF">FBU59_000159</name>
</gene>
<name>A0ACC1JHH1_9FUNG</name>
<dbReference type="EMBL" id="JANBPW010000016">
    <property type="protein sequence ID" value="KAJ1951430.1"/>
    <property type="molecule type" value="Genomic_DNA"/>
</dbReference>
<dbReference type="Proteomes" id="UP001150603">
    <property type="component" value="Unassembled WGS sequence"/>
</dbReference>
<comment type="caution">
    <text evidence="1">The sequence shown here is derived from an EMBL/GenBank/DDBJ whole genome shotgun (WGS) entry which is preliminary data.</text>
</comment>
<evidence type="ECO:0000313" key="2">
    <source>
        <dbReference type="Proteomes" id="UP001150603"/>
    </source>
</evidence>